<dbReference type="AlphaFoldDB" id="A0AAD0VNC4"/>
<evidence type="ECO:0000313" key="3">
    <source>
        <dbReference type="Proteomes" id="UP000256621"/>
    </source>
</evidence>
<dbReference type="Gene3D" id="3.40.50.300">
    <property type="entry name" value="P-loop containing nucleotide triphosphate hydrolases"/>
    <property type="match status" value="1"/>
</dbReference>
<dbReference type="GO" id="GO:0022857">
    <property type="term" value="F:transmembrane transporter activity"/>
    <property type="evidence" value="ECO:0007669"/>
    <property type="project" value="TreeGrafter"/>
</dbReference>
<dbReference type="GO" id="GO:0005524">
    <property type="term" value="F:ATP binding"/>
    <property type="evidence" value="ECO:0007669"/>
    <property type="project" value="UniProtKB-KW"/>
</dbReference>
<evidence type="ECO:0000313" key="2">
    <source>
        <dbReference type="EMBL" id="AXM06336.1"/>
    </source>
</evidence>
<accession>A0AAD0VNC4</accession>
<reference evidence="2 3" key="1">
    <citation type="submission" date="2018-08" db="EMBL/GenBank/DDBJ databases">
        <title>Genome sequencing of Cutibacterium acnes KCOM 1315.</title>
        <authorList>
            <person name="Kook J.-K."/>
            <person name="Park S.-N."/>
            <person name="Lim Y.K."/>
        </authorList>
    </citation>
    <scope>NUCLEOTIDE SEQUENCE [LARGE SCALE GENOMIC DNA]</scope>
    <source>
        <strain evidence="2 3">KCOM 1315</strain>
    </source>
</reference>
<dbReference type="GO" id="GO:0016887">
    <property type="term" value="F:ATP hydrolysis activity"/>
    <property type="evidence" value="ECO:0007669"/>
    <property type="project" value="InterPro"/>
</dbReference>
<dbReference type="PANTHER" id="PTHR24220">
    <property type="entry name" value="IMPORT ATP-BINDING PROTEIN"/>
    <property type="match status" value="1"/>
</dbReference>
<gene>
    <name evidence="2" type="ORF">DXN06_03600</name>
</gene>
<evidence type="ECO:0000259" key="1">
    <source>
        <dbReference type="Pfam" id="PF00005"/>
    </source>
</evidence>
<proteinExistence type="predicted"/>
<dbReference type="EMBL" id="CP031442">
    <property type="protein sequence ID" value="AXM06336.1"/>
    <property type="molecule type" value="Genomic_DNA"/>
</dbReference>
<dbReference type="PANTHER" id="PTHR24220:SF86">
    <property type="entry name" value="ABC TRANSPORTER ABCH.1"/>
    <property type="match status" value="1"/>
</dbReference>
<dbReference type="InterPro" id="IPR027417">
    <property type="entry name" value="P-loop_NTPase"/>
</dbReference>
<dbReference type="InterPro" id="IPR015854">
    <property type="entry name" value="ABC_transpr_LolD-like"/>
</dbReference>
<dbReference type="InterPro" id="IPR003439">
    <property type="entry name" value="ABC_transporter-like_ATP-bd"/>
</dbReference>
<sequence>MQVLSNIEDARSMTTMNGTATMNENSPVLRVENLSKTFGSRTLWKGHDFQASGGEMIALRGPSGCGKSTLLSTIGLLIRPDSGHIVIDGTDILAIPRRRHKRVRRETIGYLFQD</sequence>
<organism evidence="2 3">
    <name type="scientific">Cutibacterium acnes</name>
    <name type="common">Propionibacterium acnes</name>
    <dbReference type="NCBI Taxonomy" id="1747"/>
    <lineage>
        <taxon>Bacteria</taxon>
        <taxon>Bacillati</taxon>
        <taxon>Actinomycetota</taxon>
        <taxon>Actinomycetes</taxon>
        <taxon>Propionibacteriales</taxon>
        <taxon>Propionibacteriaceae</taxon>
        <taxon>Cutibacterium</taxon>
    </lineage>
</organism>
<dbReference type="GO" id="GO:0005886">
    <property type="term" value="C:plasma membrane"/>
    <property type="evidence" value="ECO:0007669"/>
    <property type="project" value="TreeGrafter"/>
</dbReference>
<feature type="domain" description="ABC transporter" evidence="1">
    <location>
        <begin position="46"/>
        <end position="114"/>
    </location>
</feature>
<name>A0AAD0VNC4_CUTAC</name>
<dbReference type="Pfam" id="PF00005">
    <property type="entry name" value="ABC_tran"/>
    <property type="match status" value="1"/>
</dbReference>
<dbReference type="Proteomes" id="UP000256621">
    <property type="component" value="Chromosome"/>
</dbReference>
<protein>
    <submittedName>
        <fullName evidence="2">ATP-binding cassette domain-containing protein</fullName>
    </submittedName>
</protein>
<dbReference type="SUPFAM" id="SSF52540">
    <property type="entry name" value="P-loop containing nucleoside triphosphate hydrolases"/>
    <property type="match status" value="1"/>
</dbReference>
<keyword evidence="2" id="KW-0547">Nucleotide-binding</keyword>
<keyword evidence="2" id="KW-0067">ATP-binding</keyword>